<sequence>MKTVHQWCYTNFWSPDLNPVCSSLIRQVTQHLSDNNRQGRKGVVYCDQTRAHNVVDGRATRLLCIFPRMIKDTATL</sequence>
<reference evidence="1" key="2">
    <citation type="submission" date="2022-06" db="UniProtKB">
        <authorList>
            <consortium name="EnsemblMetazoa"/>
        </authorList>
    </citation>
    <scope>IDENTIFICATION</scope>
    <source>
        <strain evidence="1">DF5081</strain>
    </source>
</reference>
<accession>A0A8R1EF47</accession>
<dbReference type="AlphaFoldDB" id="A0A8R1EF47"/>
<name>A0A8R1EF47_CAEJA</name>
<organism evidence="1 2">
    <name type="scientific">Caenorhabditis japonica</name>
    <dbReference type="NCBI Taxonomy" id="281687"/>
    <lineage>
        <taxon>Eukaryota</taxon>
        <taxon>Metazoa</taxon>
        <taxon>Ecdysozoa</taxon>
        <taxon>Nematoda</taxon>
        <taxon>Chromadorea</taxon>
        <taxon>Rhabditida</taxon>
        <taxon>Rhabditina</taxon>
        <taxon>Rhabditomorpha</taxon>
        <taxon>Rhabditoidea</taxon>
        <taxon>Rhabditidae</taxon>
        <taxon>Peloderinae</taxon>
        <taxon>Caenorhabditis</taxon>
    </lineage>
</organism>
<dbReference type="EnsemblMetazoa" id="CJA33758.1">
    <property type="protein sequence ID" value="CJA33758.1"/>
    <property type="gene ID" value="WBGene00209605"/>
</dbReference>
<keyword evidence="2" id="KW-1185">Reference proteome</keyword>
<reference evidence="2" key="1">
    <citation type="submission" date="2010-08" db="EMBL/GenBank/DDBJ databases">
        <authorList>
            <consortium name="Caenorhabditis japonica Sequencing Consortium"/>
            <person name="Wilson R.K."/>
        </authorList>
    </citation>
    <scope>NUCLEOTIDE SEQUENCE [LARGE SCALE GENOMIC DNA]</scope>
    <source>
        <strain evidence="2">DF5081</strain>
    </source>
</reference>
<dbReference type="Proteomes" id="UP000005237">
    <property type="component" value="Unassembled WGS sequence"/>
</dbReference>
<proteinExistence type="predicted"/>
<evidence type="ECO:0000313" key="2">
    <source>
        <dbReference type="Proteomes" id="UP000005237"/>
    </source>
</evidence>
<protein>
    <submittedName>
        <fullName evidence="1">Uncharacterized protein</fullName>
    </submittedName>
</protein>
<evidence type="ECO:0000313" key="1">
    <source>
        <dbReference type="EnsemblMetazoa" id="CJA33758.1"/>
    </source>
</evidence>